<evidence type="ECO:0000313" key="2">
    <source>
        <dbReference type="Proteomes" id="UP000555836"/>
    </source>
</evidence>
<dbReference type="AlphaFoldDB" id="A0A7Y0X6J6"/>
<dbReference type="RefSeq" id="WP_269666033.1">
    <property type="nucleotide sequence ID" value="NZ_CP138328.1"/>
</dbReference>
<gene>
    <name evidence="1" type="ORF">HKB21_15650</name>
</gene>
<dbReference type="EMBL" id="JABCLD010001761">
    <property type="protein sequence ID" value="NMU27050.1"/>
    <property type="molecule type" value="Genomic_DNA"/>
</dbReference>
<reference evidence="1 2" key="1">
    <citation type="submission" date="2020-04" db="EMBL/GenBank/DDBJ databases">
        <title>Whole-genome sequencing of Vibrio spp. from China reveals different genetic environments of blaCTX-M-14 among diverse lineages.</title>
        <authorList>
            <person name="Zheng Z."/>
            <person name="Ye L."/>
            <person name="Chen S."/>
        </authorList>
    </citation>
    <scope>NUCLEOTIDE SEQUENCE [LARGE SCALE GENOMIC DNA]</scope>
    <source>
        <strain evidence="1 2">Vb0574</strain>
    </source>
</reference>
<evidence type="ECO:0000313" key="1">
    <source>
        <dbReference type="EMBL" id="NMU27050.1"/>
    </source>
</evidence>
<comment type="caution">
    <text evidence="1">The sequence shown here is derived from an EMBL/GenBank/DDBJ whole genome shotgun (WGS) entry which is preliminary data.</text>
</comment>
<organism evidence="1 2">
    <name type="scientific">Vibrio parahaemolyticus</name>
    <dbReference type="NCBI Taxonomy" id="670"/>
    <lineage>
        <taxon>Bacteria</taxon>
        <taxon>Pseudomonadati</taxon>
        <taxon>Pseudomonadota</taxon>
        <taxon>Gammaproteobacteria</taxon>
        <taxon>Vibrionales</taxon>
        <taxon>Vibrionaceae</taxon>
        <taxon>Vibrio</taxon>
    </lineage>
</organism>
<sequence length="245" mass="27883">MWYLDWQFWSAVAAFSALVLSQLPPLKSILKKGEIELKKQTSILIHHSIGTPNVNVFVSLKNVGGRAVNVNSIRIQLTRDGKELPILIATGYFADLNAQQTTMFTPFELGTGESWAHTINCHEKWDRSQRQKFRAISSKVRDTISDKLKQGPLPNGDLHEANAEQIKEIHEQFVNNFQWLQGEYSGLLQVMDSNDKVMLSDEFKFTIFESESNELKAGVEDYRYGYGIHLPISQKQQGIWIDLVG</sequence>
<name>A0A7Y0X6J6_VIBPH</name>
<dbReference type="Proteomes" id="UP000555836">
    <property type="component" value="Unassembled WGS sequence"/>
</dbReference>
<proteinExistence type="predicted"/>
<protein>
    <submittedName>
        <fullName evidence="1">Uncharacterized protein</fullName>
    </submittedName>
</protein>
<accession>A0A7Y0X6J6</accession>